<dbReference type="GeneID" id="66872345"/>
<sequence>MKKIIPLILNQAVLIGALEREKLINHKSVILEKLREEMQGIDNSLYIEMDVYFYHKNEQEEDKTYHCIFANVSHRQNKVTGKPKNAIIAVEFLVLEVHE</sequence>
<organism evidence="1 2">
    <name type="scientific">Virgibacillus pantothenticus</name>
    <dbReference type="NCBI Taxonomy" id="1473"/>
    <lineage>
        <taxon>Bacteria</taxon>
        <taxon>Bacillati</taxon>
        <taxon>Bacillota</taxon>
        <taxon>Bacilli</taxon>
        <taxon>Bacillales</taxon>
        <taxon>Bacillaceae</taxon>
        <taxon>Virgibacillus</taxon>
    </lineage>
</organism>
<protein>
    <submittedName>
        <fullName evidence="1">Uncharacterized protein</fullName>
    </submittedName>
</protein>
<dbReference type="RefSeq" id="WP_050351789.1">
    <property type="nucleotide sequence ID" value="NZ_BOSN01000006.1"/>
</dbReference>
<name>A0A0L0QL73_VIRPA</name>
<comment type="caution">
    <text evidence="1">The sequence shown here is derived from an EMBL/GenBank/DDBJ whole genome shotgun (WGS) entry which is preliminary data.</text>
</comment>
<evidence type="ECO:0000313" key="2">
    <source>
        <dbReference type="Proteomes" id="UP000036780"/>
    </source>
</evidence>
<reference evidence="2" key="1">
    <citation type="submission" date="2015-07" db="EMBL/GenBank/DDBJ databases">
        <title>Fjat-10053 dsm26.</title>
        <authorList>
            <person name="Liu B."/>
            <person name="Wang J."/>
            <person name="Zhu Y."/>
            <person name="Liu G."/>
            <person name="Chen Q."/>
            <person name="Chen Z."/>
            <person name="Lan J."/>
            <person name="Che J."/>
            <person name="Ge C."/>
            <person name="Shi H."/>
            <person name="Pan Z."/>
            <person name="Liu X."/>
        </authorList>
    </citation>
    <scope>NUCLEOTIDE SEQUENCE [LARGE SCALE GENOMIC DNA]</scope>
    <source>
        <strain evidence="2">DSM 26</strain>
    </source>
</reference>
<gene>
    <name evidence="1" type="ORF">AFK71_12145</name>
</gene>
<dbReference type="OrthoDB" id="2972296at2"/>
<evidence type="ECO:0000313" key="1">
    <source>
        <dbReference type="EMBL" id="KNE19264.1"/>
    </source>
</evidence>
<accession>A0A0L0QL73</accession>
<dbReference type="EMBL" id="LGTO01000007">
    <property type="protein sequence ID" value="KNE19264.1"/>
    <property type="molecule type" value="Genomic_DNA"/>
</dbReference>
<proteinExistence type="predicted"/>
<dbReference type="Proteomes" id="UP000036780">
    <property type="component" value="Unassembled WGS sequence"/>
</dbReference>
<keyword evidence="2" id="KW-1185">Reference proteome</keyword>
<dbReference type="AlphaFoldDB" id="A0A0L0QL73"/>
<dbReference type="PATRIC" id="fig|1473.5.peg.992"/>